<proteinExistence type="predicted"/>
<accession>A0A2H4U8U3</accession>
<name>A0A2H4U8U3_METSM</name>
<organism evidence="1 2">
    <name type="scientific">Methanobrevibacter smithii</name>
    <dbReference type="NCBI Taxonomy" id="2173"/>
    <lineage>
        <taxon>Archaea</taxon>
        <taxon>Methanobacteriati</taxon>
        <taxon>Methanobacteriota</taxon>
        <taxon>Methanomada group</taxon>
        <taxon>Methanobacteria</taxon>
        <taxon>Methanobacteriales</taxon>
        <taxon>Methanobacteriaceae</taxon>
        <taxon>Methanobrevibacter</taxon>
    </lineage>
</organism>
<dbReference type="Proteomes" id="UP000232133">
    <property type="component" value="Chromosome"/>
</dbReference>
<evidence type="ECO:0000313" key="2">
    <source>
        <dbReference type="Proteomes" id="UP000232133"/>
    </source>
</evidence>
<evidence type="ECO:0000313" key="1">
    <source>
        <dbReference type="EMBL" id="ATZ60532.1"/>
    </source>
</evidence>
<sequence length="111" mass="13371">MNEKELSDEELTVILDLIEKYHIYQLDDEKYWQKLIYHKWMGFDGYNWRLNLVFEDDKHWSIGCSNDYPDIFTHLAFEIIDLTGKDMLNVRSIGEEDLKLYKKYGNDILNG</sequence>
<dbReference type="EMBL" id="CP017803">
    <property type="protein sequence ID" value="ATZ60532.1"/>
    <property type="molecule type" value="Genomic_DNA"/>
</dbReference>
<dbReference type="AlphaFoldDB" id="A0A2H4U8U3"/>
<reference evidence="1 2" key="1">
    <citation type="submission" date="2016-10" db="EMBL/GenBank/DDBJ databases">
        <authorList>
            <person name="Varghese N."/>
        </authorList>
    </citation>
    <scope>NUCLEOTIDE SEQUENCE [LARGE SCALE GENOMIC DNA]</scope>
    <source>
        <strain evidence="1 2">KB11</strain>
    </source>
</reference>
<gene>
    <name evidence="1" type="ORF">BK798_01405</name>
</gene>
<protein>
    <submittedName>
        <fullName evidence="1">Uncharacterized protein</fullName>
    </submittedName>
</protein>